<organism evidence="5 6">
    <name type="scientific">Larsenimonas rhizosphaerae</name>
    <dbReference type="NCBI Taxonomy" id="2944682"/>
    <lineage>
        <taxon>Bacteria</taxon>
        <taxon>Pseudomonadati</taxon>
        <taxon>Pseudomonadota</taxon>
        <taxon>Gammaproteobacteria</taxon>
        <taxon>Oceanospirillales</taxon>
        <taxon>Halomonadaceae</taxon>
        <taxon>Larsenimonas</taxon>
    </lineage>
</organism>
<dbReference type="PANTHER" id="PTHR43819">
    <property type="entry name" value="ARCHAEAL-TYPE GLUTAMATE SYNTHASE [NADPH]"/>
    <property type="match status" value="1"/>
</dbReference>
<keyword evidence="3" id="KW-1133">Transmembrane helix</keyword>
<comment type="caution">
    <text evidence="5">The sequence shown here is derived from an EMBL/GenBank/DDBJ whole genome shotgun (WGS) entry which is preliminary data.</text>
</comment>
<dbReference type="EMBL" id="JAPIVE010000004">
    <property type="protein sequence ID" value="MCX2525164.1"/>
    <property type="molecule type" value="Genomic_DNA"/>
</dbReference>
<comment type="similarity">
    <text evidence="1 2">Belongs to the glutamate synthase family.</text>
</comment>
<dbReference type="InterPro" id="IPR002932">
    <property type="entry name" value="Glu_synthdom"/>
</dbReference>
<evidence type="ECO:0000256" key="3">
    <source>
        <dbReference type="SAM" id="Phobius"/>
    </source>
</evidence>
<evidence type="ECO:0000313" key="5">
    <source>
        <dbReference type="EMBL" id="MCX2525164.1"/>
    </source>
</evidence>
<dbReference type="PIRSF" id="PIRSF500060">
    <property type="entry name" value="UCP500060"/>
    <property type="match status" value="1"/>
</dbReference>
<keyword evidence="6" id="KW-1185">Reference proteome</keyword>
<dbReference type="GO" id="GO:0015930">
    <property type="term" value="F:glutamate synthase activity"/>
    <property type="evidence" value="ECO:0007669"/>
    <property type="project" value="InterPro"/>
</dbReference>
<proteinExistence type="inferred from homology"/>
<dbReference type="SUPFAM" id="SSF51395">
    <property type="entry name" value="FMN-linked oxidoreductases"/>
    <property type="match status" value="1"/>
</dbReference>
<evidence type="ECO:0000259" key="4">
    <source>
        <dbReference type="Pfam" id="PF01645"/>
    </source>
</evidence>
<evidence type="ECO:0000313" key="6">
    <source>
        <dbReference type="Proteomes" id="UP001165678"/>
    </source>
</evidence>
<dbReference type="PANTHER" id="PTHR43819:SF1">
    <property type="entry name" value="ARCHAEAL-TYPE GLUTAMATE SYNTHASE [NADPH]"/>
    <property type="match status" value="1"/>
</dbReference>
<protein>
    <submittedName>
        <fullName evidence="5">FMN-binding glutamate synthase family protein</fullName>
    </submittedName>
</protein>
<dbReference type="CDD" id="cd02808">
    <property type="entry name" value="GltS_FMN"/>
    <property type="match status" value="1"/>
</dbReference>
<dbReference type="Gene3D" id="3.20.20.70">
    <property type="entry name" value="Aldolase class I"/>
    <property type="match status" value="1"/>
</dbReference>
<dbReference type="GO" id="GO:0006537">
    <property type="term" value="P:glutamate biosynthetic process"/>
    <property type="evidence" value="ECO:0007669"/>
    <property type="project" value="InterPro"/>
</dbReference>
<dbReference type="RefSeq" id="WP_265896725.1">
    <property type="nucleotide sequence ID" value="NZ_JAPIVE010000004.1"/>
</dbReference>
<dbReference type="InterPro" id="IPR027283">
    <property type="entry name" value="YerD"/>
</dbReference>
<dbReference type="InterPro" id="IPR024188">
    <property type="entry name" value="GltB"/>
</dbReference>
<gene>
    <name evidence="5" type="ORF">OQ287_13010</name>
</gene>
<keyword evidence="3" id="KW-0812">Transmembrane</keyword>
<accession>A0AA41ZJ41</accession>
<feature type="domain" description="Glutamate synthase" evidence="4">
    <location>
        <begin position="151"/>
        <end position="468"/>
    </location>
</feature>
<dbReference type="AlphaFoldDB" id="A0AA41ZJ41"/>
<dbReference type="InterPro" id="IPR013785">
    <property type="entry name" value="Aldolase_TIM"/>
</dbReference>
<keyword evidence="3" id="KW-0472">Membrane</keyword>
<sequence length="526" mass="57196">MYQRHFFIALAVSFIGLAITGLFHPAWNVLWVVWLGVAALGIYDLRCHHSVLSNYPVIGHLRYLMEFVRPELRQYFFESDSSGRPFNREQRELINHRAAGGSDAMPFGTLRDIDAAGYDYSMHSLAPKNVDSAFGRVVVGGAQCTKPYNSSIFNISGMSFGALSGNAILAMNKGARVGGFAHDTGEGAISPYHERHGGDLIWQLGTGYFGCRTKEGRFDPDLFKEKACSDQVRMIEVKLSQGAKPSHGGLLPGAKVNDEIAETRRIEAGQDCESPASHPEFSTPGGLLEFVARLRELSGGKPTGFKLCIGQRSEFLSICKAMLDTGILPDFITVDGAEGGTGAAPTEFSDSLGLYINEALPFVHQALTGCGLRDQIRVIASGKVALGYDMVVKHALGADICHAARPFMFAVGCIQSRRCHTNQCPTGVATQDPRRSRALDVEDKSKRVTRYHEATVASFFNMVGAMGLSSPKELTPAMVQHRTQFAPARPWSDIIGPCPAPGQLLDDSERPEAWSACWSAASADRF</sequence>
<evidence type="ECO:0000256" key="1">
    <source>
        <dbReference type="ARBA" id="ARBA00009716"/>
    </source>
</evidence>
<reference evidence="5" key="1">
    <citation type="submission" date="2022-11" db="EMBL/GenBank/DDBJ databases">
        <title>Larsenimonas rhizosphaerae sp. nov., isolated from a tidal mudflat.</title>
        <authorList>
            <person name="Lee S.D."/>
            <person name="Kim I.S."/>
        </authorList>
    </citation>
    <scope>NUCLEOTIDE SEQUENCE</scope>
    <source>
        <strain evidence="5">GH2-1</strain>
    </source>
</reference>
<evidence type="ECO:0000256" key="2">
    <source>
        <dbReference type="PIRNR" id="PIRNR006429"/>
    </source>
</evidence>
<dbReference type="Proteomes" id="UP001165678">
    <property type="component" value="Unassembled WGS sequence"/>
</dbReference>
<feature type="transmembrane region" description="Helical" evidence="3">
    <location>
        <begin position="7"/>
        <end position="23"/>
    </location>
</feature>
<dbReference type="Pfam" id="PF01645">
    <property type="entry name" value="Glu_synthase"/>
    <property type="match status" value="1"/>
</dbReference>
<dbReference type="PIRSF" id="PIRSF006429">
    <property type="entry name" value="GOGAT_lg_2"/>
    <property type="match status" value="1"/>
</dbReference>
<name>A0AA41ZJ41_9GAMM</name>